<dbReference type="InterPro" id="IPR036682">
    <property type="entry name" value="OS_D_A10/PebIII_sf"/>
</dbReference>
<dbReference type="Pfam" id="PF03392">
    <property type="entry name" value="OS-D"/>
    <property type="match status" value="1"/>
</dbReference>
<dbReference type="InterPro" id="IPR005055">
    <property type="entry name" value="A10/PebIII"/>
</dbReference>
<dbReference type="GeneID" id="107262986"/>
<proteinExistence type="evidence at transcript level"/>
<evidence type="ECO:0000313" key="4">
    <source>
        <dbReference type="RefSeq" id="XP_015585244.1"/>
    </source>
</evidence>
<dbReference type="Gene3D" id="1.10.2080.10">
    <property type="entry name" value="Insect odorant-binding protein A10/Ejaculatory bulb-specific protein 3"/>
    <property type="match status" value="1"/>
</dbReference>
<reference evidence="4" key="2">
    <citation type="submission" date="2025-04" db="UniProtKB">
        <authorList>
            <consortium name="RefSeq"/>
        </authorList>
    </citation>
    <scope>IDENTIFICATION</scope>
</reference>
<dbReference type="RefSeq" id="XP_015585244.1">
    <property type="nucleotide sequence ID" value="XM_015729758.2"/>
</dbReference>
<evidence type="ECO:0000313" key="3">
    <source>
        <dbReference type="Proteomes" id="UP000694920"/>
    </source>
</evidence>
<dbReference type="KEGG" id="ccin:107262986"/>
<evidence type="ECO:0000313" key="2">
    <source>
        <dbReference type="EMBL" id="ARN17834.1"/>
    </source>
</evidence>
<reference evidence="2" key="1">
    <citation type="submission" date="2016-07" db="EMBL/GenBank/DDBJ databases">
        <title>Olfactory-related genes from the wheat stem sawfly, an agronomic pest and primitive hymenopteran.</title>
        <authorList>
            <person name="Gress J.C."/>
            <person name="Carey C.C."/>
            <person name="Dykgreve T.A."/>
            <person name="Walden K.O."/>
            <person name="Robertson H.M."/>
            <person name="Mazurie A."/>
            <person name="Wanner K.W."/>
        </authorList>
    </citation>
    <scope>NUCLEOTIDE SEQUENCE</scope>
</reference>
<sequence length="103" mass="11762">MRTQLLLVAVVVGVFALCQAQDISLLLNDRNYVEKQINCVVGKGSCDRIGQQIKVLLPEVLNNQCSRCSPQQAQNARKLVDFMKQRYPNEWRIILKRFSGRQG</sequence>
<gene>
    <name evidence="2" type="primary">CSP3</name>
    <name evidence="4" type="synonym">LOC107262986</name>
</gene>
<protein>
    <submittedName>
        <fullName evidence="2">Chemosensory protein 3</fullName>
    </submittedName>
    <submittedName>
        <fullName evidence="4">Ejaculatory bulb-specific protein 3</fullName>
    </submittedName>
</protein>
<dbReference type="OrthoDB" id="6355718at2759"/>
<dbReference type="AlphaFoldDB" id="A0A1W6L180"/>
<keyword evidence="1" id="KW-0732">Signal</keyword>
<organism evidence="2">
    <name type="scientific">Cephus cinctus</name>
    <name type="common">Wheat stem sawfly</name>
    <dbReference type="NCBI Taxonomy" id="211228"/>
    <lineage>
        <taxon>Eukaryota</taxon>
        <taxon>Metazoa</taxon>
        <taxon>Ecdysozoa</taxon>
        <taxon>Arthropoda</taxon>
        <taxon>Hexapoda</taxon>
        <taxon>Insecta</taxon>
        <taxon>Pterygota</taxon>
        <taxon>Neoptera</taxon>
        <taxon>Endopterygota</taxon>
        <taxon>Hymenoptera</taxon>
        <taxon>Cephoidea</taxon>
        <taxon>Cephidae</taxon>
        <taxon>Cephus</taxon>
    </lineage>
</organism>
<dbReference type="PANTHER" id="PTHR11257">
    <property type="entry name" value="CHEMOSENSORY PROTEIN-RELATED"/>
    <property type="match status" value="1"/>
</dbReference>
<dbReference type="EMBL" id="KX609427">
    <property type="protein sequence ID" value="ARN17834.1"/>
    <property type="molecule type" value="mRNA"/>
</dbReference>
<feature type="signal peptide" evidence="1">
    <location>
        <begin position="1"/>
        <end position="20"/>
    </location>
</feature>
<feature type="chain" id="PRO_5044567053" evidence="1">
    <location>
        <begin position="21"/>
        <end position="103"/>
    </location>
</feature>
<accession>A0A1W6L180</accession>
<evidence type="ECO:0000256" key="1">
    <source>
        <dbReference type="SAM" id="SignalP"/>
    </source>
</evidence>
<keyword evidence="3" id="KW-1185">Reference proteome</keyword>
<dbReference type="SUPFAM" id="SSF100910">
    <property type="entry name" value="Chemosensory protein Csp2"/>
    <property type="match status" value="1"/>
</dbReference>
<name>A0A1W6L180_CEPCN</name>
<dbReference type="Proteomes" id="UP000694920">
    <property type="component" value="Unplaced"/>
</dbReference>
<dbReference type="PANTHER" id="PTHR11257:SF8">
    <property type="entry name" value="GEO08457P1"/>
    <property type="match status" value="1"/>
</dbReference>